<feature type="transmembrane region" description="Helical" evidence="2">
    <location>
        <begin position="320"/>
        <end position="343"/>
    </location>
</feature>
<name>A0A8H6LWC1_9AGAR</name>
<organism evidence="4 5">
    <name type="scientific">Ephemerocybe angulata</name>
    <dbReference type="NCBI Taxonomy" id="980116"/>
    <lineage>
        <taxon>Eukaryota</taxon>
        <taxon>Fungi</taxon>
        <taxon>Dikarya</taxon>
        <taxon>Basidiomycota</taxon>
        <taxon>Agaricomycotina</taxon>
        <taxon>Agaricomycetes</taxon>
        <taxon>Agaricomycetidae</taxon>
        <taxon>Agaricales</taxon>
        <taxon>Agaricineae</taxon>
        <taxon>Psathyrellaceae</taxon>
        <taxon>Ephemerocybe</taxon>
    </lineage>
</organism>
<comment type="caution">
    <text evidence="4">The sequence shown here is derived from an EMBL/GenBank/DDBJ whole genome shotgun (WGS) entry which is preliminary data.</text>
</comment>
<protein>
    <submittedName>
        <fullName evidence="4">Uncharacterized protein</fullName>
    </submittedName>
</protein>
<keyword evidence="2" id="KW-0472">Membrane</keyword>
<dbReference type="Proteomes" id="UP000521943">
    <property type="component" value="Unassembled WGS sequence"/>
</dbReference>
<dbReference type="EMBL" id="JACGCI010000158">
    <property type="protein sequence ID" value="KAF6743117.1"/>
    <property type="molecule type" value="Genomic_DNA"/>
</dbReference>
<proteinExistence type="predicted"/>
<feature type="chain" id="PRO_5034570333" evidence="3">
    <location>
        <begin position="25"/>
        <end position="357"/>
    </location>
</feature>
<evidence type="ECO:0000313" key="5">
    <source>
        <dbReference type="Proteomes" id="UP000521943"/>
    </source>
</evidence>
<keyword evidence="3" id="KW-0732">Signal</keyword>
<evidence type="ECO:0000313" key="4">
    <source>
        <dbReference type="EMBL" id="KAF6743117.1"/>
    </source>
</evidence>
<feature type="signal peptide" evidence="3">
    <location>
        <begin position="1"/>
        <end position="24"/>
    </location>
</feature>
<evidence type="ECO:0000256" key="3">
    <source>
        <dbReference type="SAM" id="SignalP"/>
    </source>
</evidence>
<gene>
    <name evidence="4" type="ORF">DFP72DRAFT_1053428</name>
</gene>
<reference evidence="4 5" key="1">
    <citation type="submission" date="2020-07" db="EMBL/GenBank/DDBJ databases">
        <title>Comparative genomics of pyrophilous fungi reveals a link between fire events and developmental genes.</title>
        <authorList>
            <consortium name="DOE Joint Genome Institute"/>
            <person name="Steindorff A.S."/>
            <person name="Carver A."/>
            <person name="Calhoun S."/>
            <person name="Stillman K."/>
            <person name="Liu H."/>
            <person name="Lipzen A."/>
            <person name="Pangilinan J."/>
            <person name="Labutti K."/>
            <person name="Bruns T.D."/>
            <person name="Grigoriev I.V."/>
        </authorList>
    </citation>
    <scope>NUCLEOTIDE SEQUENCE [LARGE SCALE GENOMIC DNA]</scope>
    <source>
        <strain evidence="4 5">CBS 144469</strain>
    </source>
</reference>
<sequence length="357" mass="39096">MRATLLPLLTVLLSAIALFGFAAAHQDFTELEARHVPSSYLRSRDLSFSDEDFGARDGFNSEYEGLQARGEALEVPFQLSLRDFLEEAVEVYRRSSFTLLLAIGNPIIEQIPLPVTPQTTVDQLYKEAGPTLGFIGKQPADLANLINLERGSQPGKPLQVRGDMRKTMSDLGITAEDNFVLAIKKEPWPLLRGSPTRRPLQTQANGSKKPAKAPAQTPAKKAPAQKKVSETAIPALTTANATMARRCWVLTVYVPAIMRADLPKGSAVALRGTISARLSYVLALVPLGIVLVSSELFVLNAQNSGSKSWFSLQTRTTYNSLSAFAFFVRYAVVCVIPTVLSMIPWCPFNQFGLRPQC</sequence>
<evidence type="ECO:0000256" key="2">
    <source>
        <dbReference type="SAM" id="Phobius"/>
    </source>
</evidence>
<keyword evidence="2" id="KW-0812">Transmembrane</keyword>
<feature type="compositionally biased region" description="Low complexity" evidence="1">
    <location>
        <begin position="212"/>
        <end position="226"/>
    </location>
</feature>
<feature type="region of interest" description="Disordered" evidence="1">
    <location>
        <begin position="190"/>
        <end position="228"/>
    </location>
</feature>
<accession>A0A8H6LWC1</accession>
<keyword evidence="2" id="KW-1133">Transmembrane helix</keyword>
<evidence type="ECO:0000256" key="1">
    <source>
        <dbReference type="SAM" id="MobiDB-lite"/>
    </source>
</evidence>
<keyword evidence="5" id="KW-1185">Reference proteome</keyword>
<feature type="transmembrane region" description="Helical" evidence="2">
    <location>
        <begin position="278"/>
        <end position="299"/>
    </location>
</feature>
<dbReference type="AlphaFoldDB" id="A0A8H6LWC1"/>